<sequence>MEAHRFEERAVTDALDVDRPNLARATDYLFGGGANFAADRAAVQELLANHPGFEVRLQAARTFVARAVREALARGHDQFVDLGSGIPSVGALHTSTGYGTRVVYVDVDPVAVAHTRESLLGAWTDAHVAVRLADLRDVGTVLAEAAASGLDLQRPVTLVCNSVLQWLTTTDTEDLAAVFAAYRTALAPGSLLVLSLPHADLLPHYALDEVVPVIEQSIGPVRLRRRAEVETLIAGWDVLDPGLVDVTAWPGPSGAEPAGYYAVVCASRP</sequence>
<keyword evidence="1" id="KW-0808">Transferase</keyword>
<accession>A0ABV9YL28</accession>
<dbReference type="EC" id="2.1.1.-" evidence="1"/>
<dbReference type="GO" id="GO:0032259">
    <property type="term" value="P:methylation"/>
    <property type="evidence" value="ECO:0007669"/>
    <property type="project" value="UniProtKB-KW"/>
</dbReference>
<name>A0ABV9YL28_9PSEU</name>
<protein>
    <submittedName>
        <fullName evidence="1">SAM-dependent methyltransferase</fullName>
        <ecNumber evidence="1">2.1.1.-</ecNumber>
    </submittedName>
</protein>
<evidence type="ECO:0000313" key="1">
    <source>
        <dbReference type="EMBL" id="MFC5063316.1"/>
    </source>
</evidence>
<dbReference type="GO" id="GO:0008168">
    <property type="term" value="F:methyltransferase activity"/>
    <property type="evidence" value="ECO:0007669"/>
    <property type="project" value="UniProtKB-KW"/>
</dbReference>
<keyword evidence="1" id="KW-0489">Methyltransferase</keyword>
<dbReference type="SUPFAM" id="SSF53335">
    <property type="entry name" value="S-adenosyl-L-methionine-dependent methyltransferases"/>
    <property type="match status" value="1"/>
</dbReference>
<proteinExistence type="predicted"/>
<dbReference type="Proteomes" id="UP001595947">
    <property type="component" value="Unassembled WGS sequence"/>
</dbReference>
<organism evidence="1 2">
    <name type="scientific">Actinomycetospora atypica</name>
    <dbReference type="NCBI Taxonomy" id="1290095"/>
    <lineage>
        <taxon>Bacteria</taxon>
        <taxon>Bacillati</taxon>
        <taxon>Actinomycetota</taxon>
        <taxon>Actinomycetes</taxon>
        <taxon>Pseudonocardiales</taxon>
        <taxon>Pseudonocardiaceae</taxon>
        <taxon>Actinomycetospora</taxon>
    </lineage>
</organism>
<dbReference type="Gene3D" id="3.40.50.150">
    <property type="entry name" value="Vaccinia Virus protein VP39"/>
    <property type="match status" value="1"/>
</dbReference>
<reference evidence="2" key="1">
    <citation type="journal article" date="2019" name="Int. J. Syst. Evol. Microbiol.">
        <title>The Global Catalogue of Microorganisms (GCM) 10K type strain sequencing project: providing services to taxonomists for standard genome sequencing and annotation.</title>
        <authorList>
            <consortium name="The Broad Institute Genomics Platform"/>
            <consortium name="The Broad Institute Genome Sequencing Center for Infectious Disease"/>
            <person name="Wu L."/>
            <person name="Ma J."/>
        </authorList>
    </citation>
    <scope>NUCLEOTIDE SEQUENCE [LARGE SCALE GENOMIC DNA]</scope>
    <source>
        <strain evidence="2">CGMCC 4.7093</strain>
    </source>
</reference>
<gene>
    <name evidence="1" type="ORF">ACFPBZ_13940</name>
</gene>
<dbReference type="RefSeq" id="WP_378036660.1">
    <property type="nucleotide sequence ID" value="NZ_JBHSIV010000012.1"/>
</dbReference>
<keyword evidence="2" id="KW-1185">Reference proteome</keyword>
<comment type="caution">
    <text evidence="1">The sequence shown here is derived from an EMBL/GenBank/DDBJ whole genome shotgun (WGS) entry which is preliminary data.</text>
</comment>
<dbReference type="PIRSF" id="PIRSF017393">
    <property type="entry name" value="MTase_SAV2177"/>
    <property type="match status" value="1"/>
</dbReference>
<dbReference type="EMBL" id="JBHSIV010000012">
    <property type="protein sequence ID" value="MFC5063316.1"/>
    <property type="molecule type" value="Genomic_DNA"/>
</dbReference>
<dbReference type="InterPro" id="IPR029063">
    <property type="entry name" value="SAM-dependent_MTases_sf"/>
</dbReference>
<dbReference type="CDD" id="cd02440">
    <property type="entry name" value="AdoMet_MTases"/>
    <property type="match status" value="1"/>
</dbReference>
<evidence type="ECO:0000313" key="2">
    <source>
        <dbReference type="Proteomes" id="UP001595947"/>
    </source>
</evidence>
<dbReference type="Pfam" id="PF04672">
    <property type="entry name" value="Methyltransf_19"/>
    <property type="match status" value="1"/>
</dbReference>
<dbReference type="InterPro" id="IPR006764">
    <property type="entry name" value="SAM_dep_MeTrfase_SAV2177_type"/>
</dbReference>